<evidence type="ECO:0000313" key="4">
    <source>
        <dbReference type="Proteomes" id="UP000325933"/>
    </source>
</evidence>
<accession>A0A5J5I989</accession>
<evidence type="ECO:0000313" key="5">
    <source>
        <dbReference type="Proteomes" id="UP000326364"/>
    </source>
</evidence>
<dbReference type="EMBL" id="VYQA01000002">
    <property type="protein sequence ID" value="KAA9032953.1"/>
    <property type="molecule type" value="Genomic_DNA"/>
</dbReference>
<protein>
    <submittedName>
        <fullName evidence="3">Uncharacterized protein</fullName>
    </submittedName>
</protein>
<name>A0A5J5I989_9SPHN</name>
<evidence type="ECO:0000256" key="1">
    <source>
        <dbReference type="SAM" id="MobiDB-lite"/>
    </source>
</evidence>
<organism evidence="3 4">
    <name type="scientific">Sphingobium limneticum</name>
    <dbReference type="NCBI Taxonomy" id="1007511"/>
    <lineage>
        <taxon>Bacteria</taxon>
        <taxon>Pseudomonadati</taxon>
        <taxon>Pseudomonadota</taxon>
        <taxon>Alphaproteobacteria</taxon>
        <taxon>Sphingomonadales</taxon>
        <taxon>Sphingomonadaceae</taxon>
        <taxon>Sphingobium</taxon>
    </lineage>
</organism>
<reference evidence="4 5" key="1">
    <citation type="submission" date="2019-09" db="EMBL/GenBank/DDBJ databases">
        <authorList>
            <person name="Feng G."/>
        </authorList>
    </citation>
    <scope>NUCLEOTIDE SEQUENCE [LARGE SCALE GENOMIC DNA]</scope>
    <source>
        <strain evidence="3 4">KACC 19283</strain>
        <strain evidence="2 5">KACC 19284</strain>
    </source>
</reference>
<dbReference type="Proteomes" id="UP000325933">
    <property type="component" value="Unassembled WGS sequence"/>
</dbReference>
<keyword evidence="5" id="KW-1185">Reference proteome</keyword>
<comment type="caution">
    <text evidence="3">The sequence shown here is derived from an EMBL/GenBank/DDBJ whole genome shotgun (WGS) entry which is preliminary data.</text>
</comment>
<proteinExistence type="predicted"/>
<dbReference type="AlphaFoldDB" id="A0A5J5I989"/>
<evidence type="ECO:0000313" key="3">
    <source>
        <dbReference type="EMBL" id="KAA9032953.1"/>
    </source>
</evidence>
<evidence type="ECO:0000313" key="2">
    <source>
        <dbReference type="EMBL" id="KAA9020627.1"/>
    </source>
</evidence>
<dbReference type="Proteomes" id="UP000326364">
    <property type="component" value="Unassembled WGS sequence"/>
</dbReference>
<feature type="region of interest" description="Disordered" evidence="1">
    <location>
        <begin position="1"/>
        <end position="22"/>
    </location>
</feature>
<sequence length="95" mass="10877">MTLEYRRPTGQGPSWAKAGDVDPARQAKDVGHHLTFIASHCRLTKWEMRSNIGWLDVDETAQLRFPAKGLTDRAFNCVLSFVKPPFVRLHRESQK</sequence>
<gene>
    <name evidence="3" type="ORF">F4U95_02825</name>
    <name evidence="2" type="ORF">F4U96_02825</name>
</gene>
<dbReference type="EMBL" id="VYQB01000002">
    <property type="protein sequence ID" value="KAA9020627.1"/>
    <property type="molecule type" value="Genomic_DNA"/>
</dbReference>